<evidence type="ECO:0000256" key="2">
    <source>
        <dbReference type="SAM" id="Phobius"/>
    </source>
</evidence>
<keyword evidence="2" id="KW-0472">Membrane</keyword>
<keyword evidence="2" id="KW-1133">Transmembrane helix</keyword>
<proteinExistence type="predicted"/>
<evidence type="ECO:0000313" key="4">
    <source>
        <dbReference type="Proteomes" id="UP000028045"/>
    </source>
</evidence>
<dbReference type="HOGENOM" id="CLU_137525_0_0_1"/>
<dbReference type="AlphaFoldDB" id="A0A084B2D8"/>
<gene>
    <name evidence="3" type="ORF">S7711_10647</name>
</gene>
<feature type="transmembrane region" description="Helical" evidence="2">
    <location>
        <begin position="28"/>
        <end position="51"/>
    </location>
</feature>
<evidence type="ECO:0000313" key="3">
    <source>
        <dbReference type="EMBL" id="KEY71717.1"/>
    </source>
</evidence>
<organism evidence="3 4">
    <name type="scientific">Stachybotrys chartarum (strain CBS 109288 / IBT 7711)</name>
    <name type="common">Toxic black mold</name>
    <name type="synonym">Stilbospora chartarum</name>
    <dbReference type="NCBI Taxonomy" id="1280523"/>
    <lineage>
        <taxon>Eukaryota</taxon>
        <taxon>Fungi</taxon>
        <taxon>Dikarya</taxon>
        <taxon>Ascomycota</taxon>
        <taxon>Pezizomycotina</taxon>
        <taxon>Sordariomycetes</taxon>
        <taxon>Hypocreomycetidae</taxon>
        <taxon>Hypocreales</taxon>
        <taxon>Stachybotryaceae</taxon>
        <taxon>Stachybotrys</taxon>
    </lineage>
</organism>
<reference evidence="3 4" key="1">
    <citation type="journal article" date="2014" name="BMC Genomics">
        <title>Comparative genome sequencing reveals chemotype-specific gene clusters in the toxigenic black mold Stachybotrys.</title>
        <authorList>
            <person name="Semeiks J."/>
            <person name="Borek D."/>
            <person name="Otwinowski Z."/>
            <person name="Grishin N.V."/>
        </authorList>
    </citation>
    <scope>NUCLEOTIDE SEQUENCE [LARGE SCALE GENOMIC DNA]</scope>
    <source>
        <strain evidence="4">CBS 109288 / IBT 7711</strain>
    </source>
</reference>
<keyword evidence="2" id="KW-0812">Transmembrane</keyword>
<dbReference type="EMBL" id="KL648207">
    <property type="protein sequence ID" value="KEY71717.1"/>
    <property type="molecule type" value="Genomic_DNA"/>
</dbReference>
<dbReference type="Proteomes" id="UP000028045">
    <property type="component" value="Unassembled WGS sequence"/>
</dbReference>
<accession>A0A084B2D8</accession>
<keyword evidence="4" id="KW-1185">Reference proteome</keyword>
<name>A0A084B2D8_STACB</name>
<evidence type="ECO:0000256" key="1">
    <source>
        <dbReference type="SAM" id="MobiDB-lite"/>
    </source>
</evidence>
<feature type="region of interest" description="Disordered" evidence="1">
    <location>
        <begin position="58"/>
        <end position="111"/>
    </location>
</feature>
<sequence>MDPVVRYAGLVTRQYRQRSRGRRLARGAIAGIVVGCVVFLIAALLCCYLCCCRKRRRAKKASRHGHTAPASGGGGLFGRFRGGRDRGTHPGMTEAGYGGGYGPQAPQPAYR</sequence>
<protein>
    <submittedName>
        <fullName evidence="3">Uncharacterized protein</fullName>
    </submittedName>
</protein>